<evidence type="ECO:0000256" key="1">
    <source>
        <dbReference type="SAM" id="MobiDB-lite"/>
    </source>
</evidence>
<accession>A0A1M7GVW5</accession>
<sequence length="91" mass="9747">MAVRPHRADTSQTGHVPIPHLSGRLPTTVGGCAFRPQDFPYPFAAAHSPAAAGQGVHKHQATSRLGVRRQPPKLRLVLVGVVHFDAQSTAR</sequence>
<protein>
    <submittedName>
        <fullName evidence="2">Uncharacterized protein</fullName>
    </submittedName>
</protein>
<dbReference type="EMBL" id="FRBI01000009">
    <property type="protein sequence ID" value="SHM20370.1"/>
    <property type="molecule type" value="Genomic_DNA"/>
</dbReference>
<keyword evidence="3" id="KW-1185">Reference proteome</keyword>
<name>A0A1M7GVW5_9ACTN</name>
<feature type="region of interest" description="Disordered" evidence="1">
    <location>
        <begin position="1"/>
        <end position="22"/>
    </location>
</feature>
<proteinExistence type="predicted"/>
<evidence type="ECO:0000313" key="2">
    <source>
        <dbReference type="EMBL" id="SHM20370.1"/>
    </source>
</evidence>
<organism evidence="2 3">
    <name type="scientific">Actinacidiphila paucisporea</name>
    <dbReference type="NCBI Taxonomy" id="310782"/>
    <lineage>
        <taxon>Bacteria</taxon>
        <taxon>Bacillati</taxon>
        <taxon>Actinomycetota</taxon>
        <taxon>Actinomycetes</taxon>
        <taxon>Kitasatosporales</taxon>
        <taxon>Streptomycetaceae</taxon>
        <taxon>Actinacidiphila</taxon>
    </lineage>
</organism>
<gene>
    <name evidence="2" type="ORF">SAMN05216499_10988</name>
</gene>
<dbReference type="AlphaFoldDB" id="A0A1M7GVW5"/>
<evidence type="ECO:0000313" key="3">
    <source>
        <dbReference type="Proteomes" id="UP000184111"/>
    </source>
</evidence>
<dbReference type="Proteomes" id="UP000184111">
    <property type="component" value="Unassembled WGS sequence"/>
</dbReference>
<reference evidence="2 3" key="1">
    <citation type="submission" date="2016-11" db="EMBL/GenBank/DDBJ databases">
        <authorList>
            <person name="Jaros S."/>
            <person name="Januszkiewicz K."/>
            <person name="Wedrychowicz H."/>
        </authorList>
    </citation>
    <scope>NUCLEOTIDE SEQUENCE [LARGE SCALE GENOMIC DNA]</scope>
    <source>
        <strain evidence="2 3">CGMCC 4.2025</strain>
    </source>
</reference>
<dbReference type="STRING" id="310782.SAMN05216499_10988"/>